<dbReference type="InterPro" id="IPR001757">
    <property type="entry name" value="P_typ_ATPase"/>
</dbReference>
<comment type="subcellular location">
    <subcellularLocation>
        <location evidence="1">Membrane</location>
    </subcellularLocation>
</comment>
<dbReference type="GO" id="GO:0016020">
    <property type="term" value="C:membrane"/>
    <property type="evidence" value="ECO:0007669"/>
    <property type="project" value="UniProtKB-SubCell"/>
</dbReference>
<dbReference type="AlphaFoldDB" id="A0A1E3GTF4"/>
<dbReference type="STRING" id="291169.A9E74_01021"/>
<dbReference type="PATRIC" id="fig|291169.3.peg.1028"/>
<dbReference type="NCBIfam" id="TIGR01494">
    <property type="entry name" value="ATPase_P-type"/>
    <property type="match status" value="1"/>
</dbReference>
<dbReference type="GO" id="GO:0005507">
    <property type="term" value="F:copper ion binding"/>
    <property type="evidence" value="ECO:0007669"/>
    <property type="project" value="TreeGrafter"/>
</dbReference>
<keyword evidence="6" id="KW-0732">Signal</keyword>
<dbReference type="PROSITE" id="PS00154">
    <property type="entry name" value="ATPASE_E1_E2"/>
    <property type="match status" value="1"/>
</dbReference>
<organism evidence="7 8">
    <name type="scientific">Methylophaga muralis</name>
    <dbReference type="NCBI Taxonomy" id="291169"/>
    <lineage>
        <taxon>Bacteria</taxon>
        <taxon>Pseudomonadati</taxon>
        <taxon>Pseudomonadota</taxon>
        <taxon>Gammaproteobacteria</taxon>
        <taxon>Thiotrichales</taxon>
        <taxon>Piscirickettsiaceae</taxon>
        <taxon>Methylophaga</taxon>
    </lineage>
</organism>
<evidence type="ECO:0000313" key="7">
    <source>
        <dbReference type="EMBL" id="ODN67294.1"/>
    </source>
</evidence>
<dbReference type="GO" id="GO:0005524">
    <property type="term" value="F:ATP binding"/>
    <property type="evidence" value="ECO:0007669"/>
    <property type="project" value="InterPro"/>
</dbReference>
<dbReference type="InterPro" id="IPR023214">
    <property type="entry name" value="HAD_sf"/>
</dbReference>
<name>A0A1E3GTF4_9GAMM</name>
<dbReference type="PANTHER" id="PTHR43520:SF8">
    <property type="entry name" value="P-TYPE CU(+) TRANSPORTER"/>
    <property type="match status" value="1"/>
</dbReference>
<dbReference type="Pfam" id="PF00702">
    <property type="entry name" value="Hydrolase"/>
    <property type="match status" value="1"/>
</dbReference>
<evidence type="ECO:0000256" key="4">
    <source>
        <dbReference type="ARBA" id="ARBA00022989"/>
    </source>
</evidence>
<keyword evidence="5" id="KW-0472">Membrane</keyword>
<protein>
    <submittedName>
        <fullName evidence="7">Copper-exporting P-type ATPase A</fullName>
        <ecNumber evidence="7">3.6.3.54</ecNumber>
    </submittedName>
</protein>
<dbReference type="RefSeq" id="WP_069295538.1">
    <property type="nucleotide sequence ID" value="NZ_MCRI01000007.1"/>
</dbReference>
<keyword evidence="2" id="KW-0812">Transmembrane</keyword>
<keyword evidence="4" id="KW-1133">Transmembrane helix</keyword>
<keyword evidence="7" id="KW-0378">Hydrolase</keyword>
<keyword evidence="3" id="KW-1278">Translocase</keyword>
<comment type="caution">
    <text evidence="7">The sequence shown here is derived from an EMBL/GenBank/DDBJ whole genome shotgun (WGS) entry which is preliminary data.</text>
</comment>
<dbReference type="PANTHER" id="PTHR43520">
    <property type="entry name" value="ATP7, ISOFORM B"/>
    <property type="match status" value="1"/>
</dbReference>
<dbReference type="Proteomes" id="UP000094379">
    <property type="component" value="Unassembled WGS sequence"/>
</dbReference>
<evidence type="ECO:0000313" key="8">
    <source>
        <dbReference type="Proteomes" id="UP000094379"/>
    </source>
</evidence>
<dbReference type="EC" id="3.6.3.54" evidence="7"/>
<evidence type="ECO:0000256" key="6">
    <source>
        <dbReference type="SAM" id="SignalP"/>
    </source>
</evidence>
<evidence type="ECO:0000256" key="2">
    <source>
        <dbReference type="ARBA" id="ARBA00022692"/>
    </source>
</evidence>
<sequence length="211" mass="22251">MVAVLVIACPCALGLATPTSIMAGSGRAAEAGILFKQADTLELTQSLTTVVFDKTGTLTQGKPALTDFVVAENVDQSFIASVVSAIEAKSEHPLAQAIVNGLQQSDNPITDIENFQSLSGHGVVASTELAGKSSQIVIGTKKLMQDYQIEVGDWLAQQQSLEQQGKTAILIAVDQKVIGLLAVADTIRDTAKSAVSALKKTWAASHYVDWR</sequence>
<dbReference type="SUPFAM" id="SSF81660">
    <property type="entry name" value="Metal cation-transporting ATPase, ATP-binding domain N"/>
    <property type="match status" value="1"/>
</dbReference>
<dbReference type="GO" id="GO:0055070">
    <property type="term" value="P:copper ion homeostasis"/>
    <property type="evidence" value="ECO:0007669"/>
    <property type="project" value="TreeGrafter"/>
</dbReference>
<accession>A0A1E3GTF4</accession>
<dbReference type="InterPro" id="IPR018303">
    <property type="entry name" value="ATPase_P-typ_P_site"/>
</dbReference>
<dbReference type="EMBL" id="MCRI01000007">
    <property type="protein sequence ID" value="ODN67294.1"/>
    <property type="molecule type" value="Genomic_DNA"/>
</dbReference>
<evidence type="ECO:0000256" key="1">
    <source>
        <dbReference type="ARBA" id="ARBA00004370"/>
    </source>
</evidence>
<evidence type="ECO:0000256" key="5">
    <source>
        <dbReference type="ARBA" id="ARBA00023136"/>
    </source>
</evidence>
<dbReference type="Gene3D" id="3.40.50.1000">
    <property type="entry name" value="HAD superfamily/HAD-like"/>
    <property type="match status" value="1"/>
</dbReference>
<proteinExistence type="predicted"/>
<dbReference type="GO" id="GO:0043682">
    <property type="term" value="F:P-type divalent copper transporter activity"/>
    <property type="evidence" value="ECO:0007669"/>
    <property type="project" value="TreeGrafter"/>
</dbReference>
<feature type="chain" id="PRO_5009128676" evidence="6">
    <location>
        <begin position="24"/>
        <end position="211"/>
    </location>
</feature>
<evidence type="ECO:0000256" key="3">
    <source>
        <dbReference type="ARBA" id="ARBA00022967"/>
    </source>
</evidence>
<dbReference type="InterPro" id="IPR023299">
    <property type="entry name" value="ATPase_P-typ_cyto_dom_N"/>
</dbReference>
<feature type="signal peptide" evidence="6">
    <location>
        <begin position="1"/>
        <end position="23"/>
    </location>
</feature>
<reference evidence="7 8" key="1">
    <citation type="submission" date="2016-07" db="EMBL/GenBank/DDBJ databases">
        <title>Draft Genome Sequence of Methylophaga muralis Bur 1.</title>
        <authorList>
            <person name="Vasilenko O.V."/>
            <person name="Doronina N.V."/>
            <person name="Shmareva M.N."/>
            <person name="Tarlachkov S.V."/>
            <person name="Mustakhimov I."/>
            <person name="Trotsenko Y.A."/>
        </authorList>
    </citation>
    <scope>NUCLEOTIDE SEQUENCE [LARGE SCALE GENOMIC DNA]</scope>
    <source>
        <strain evidence="7 8">Bur 1</strain>
    </source>
</reference>
<keyword evidence="8" id="KW-1185">Reference proteome</keyword>
<gene>
    <name evidence="7" type="primary">copA_2</name>
    <name evidence="7" type="ORF">A9E74_01021</name>
</gene>
<dbReference type="GO" id="GO:0016887">
    <property type="term" value="F:ATP hydrolysis activity"/>
    <property type="evidence" value="ECO:0007669"/>
    <property type="project" value="InterPro"/>
</dbReference>
<dbReference type="Gene3D" id="3.40.1110.10">
    <property type="entry name" value="Calcium-transporting ATPase, cytoplasmic domain N"/>
    <property type="match status" value="1"/>
</dbReference>